<feature type="compositionally biased region" description="Basic and acidic residues" evidence="2">
    <location>
        <begin position="442"/>
        <end position="451"/>
    </location>
</feature>
<protein>
    <submittedName>
        <fullName evidence="4">Peroxiredoxin</fullName>
    </submittedName>
</protein>
<accession>A0A1G8S650</accession>
<dbReference type="GO" id="GO:0016209">
    <property type="term" value="F:antioxidant activity"/>
    <property type="evidence" value="ECO:0007669"/>
    <property type="project" value="InterPro"/>
</dbReference>
<dbReference type="STRING" id="890420.SAMN05216226_101282"/>
<evidence type="ECO:0000256" key="2">
    <source>
        <dbReference type="SAM" id="MobiDB-lite"/>
    </source>
</evidence>
<evidence type="ECO:0000256" key="1">
    <source>
        <dbReference type="ARBA" id="ARBA00023284"/>
    </source>
</evidence>
<feature type="compositionally biased region" description="Acidic residues" evidence="2">
    <location>
        <begin position="404"/>
        <end position="441"/>
    </location>
</feature>
<organism evidence="4 5">
    <name type="scientific">Halovenus aranensis</name>
    <dbReference type="NCBI Taxonomy" id="890420"/>
    <lineage>
        <taxon>Archaea</taxon>
        <taxon>Methanobacteriati</taxon>
        <taxon>Methanobacteriota</taxon>
        <taxon>Stenosarchaea group</taxon>
        <taxon>Halobacteria</taxon>
        <taxon>Halobacteriales</taxon>
        <taxon>Haloarculaceae</taxon>
        <taxon>Halovenus</taxon>
    </lineage>
</organism>
<dbReference type="SUPFAM" id="SSF52833">
    <property type="entry name" value="Thioredoxin-like"/>
    <property type="match status" value="1"/>
</dbReference>
<evidence type="ECO:0000313" key="5">
    <source>
        <dbReference type="Proteomes" id="UP000198856"/>
    </source>
</evidence>
<dbReference type="Proteomes" id="UP000198856">
    <property type="component" value="Unassembled WGS sequence"/>
</dbReference>
<keyword evidence="1" id="KW-0676">Redox-active center</keyword>
<dbReference type="PROSITE" id="PS51352">
    <property type="entry name" value="THIOREDOXIN_2"/>
    <property type="match status" value="1"/>
</dbReference>
<dbReference type="InterPro" id="IPR050455">
    <property type="entry name" value="Tpx_Peroxidase_subfamily"/>
</dbReference>
<sequence>MAENGETAPGFDLPAVRAGEFVRLSLDEHVGDSVVVLAFYPGDFGPNCDDTSSGLDDLDLFAMQKDTTILAVSGDSIFSHRVFAEEYDLHIPLLSDVHGEVAAAYGVAADDDRYTCNRAVFVIDNREQIEYAWVADDIETQPPTEEIRAAIERIGDDRTALARYRVGHAHHVEGRRAFTSAMDAYEQREWMLASRDFAQATEEFDEAHDEFNTAVRFSDDEEATRYFERAERKAEALWRAAGWLNDSASAFASGEGRRADELREDAEGPLETARDIHKPPAPGDFPPEDDPASDPSQGDRAPEEGGLGLATEADGQGEFVPVEDSDAMDATATETAAAADDATTPDGAGDDPDEPEQAPADASASADDETAPDIDEAELEAITAELEEQNESGEPVDNTPSSADDSDTAAADDDPDEDDIELELTDPTDEDEDEDDSPDDLGGDHGVPDSL</sequence>
<reference evidence="4 5" key="1">
    <citation type="submission" date="2016-10" db="EMBL/GenBank/DDBJ databases">
        <authorList>
            <person name="de Groot N.N."/>
        </authorList>
    </citation>
    <scope>NUCLEOTIDE SEQUENCE [LARGE SCALE GENOMIC DNA]</scope>
    <source>
        <strain evidence="4 5">IBRC-M10015</strain>
    </source>
</reference>
<keyword evidence="5" id="KW-1185">Reference proteome</keyword>
<feature type="compositionally biased region" description="Low complexity" evidence="2">
    <location>
        <begin position="328"/>
        <end position="347"/>
    </location>
</feature>
<dbReference type="PANTHER" id="PTHR43110">
    <property type="entry name" value="THIOL PEROXIDASE"/>
    <property type="match status" value="1"/>
</dbReference>
<evidence type="ECO:0000313" key="4">
    <source>
        <dbReference type="EMBL" id="SDJ24140.1"/>
    </source>
</evidence>
<dbReference type="AlphaFoldDB" id="A0A1G8S650"/>
<name>A0A1G8S650_9EURY</name>
<dbReference type="GO" id="GO:0016491">
    <property type="term" value="F:oxidoreductase activity"/>
    <property type="evidence" value="ECO:0007669"/>
    <property type="project" value="InterPro"/>
</dbReference>
<proteinExistence type="predicted"/>
<feature type="compositionally biased region" description="Acidic residues" evidence="2">
    <location>
        <begin position="366"/>
        <end position="391"/>
    </location>
</feature>
<evidence type="ECO:0000259" key="3">
    <source>
        <dbReference type="PROSITE" id="PS51352"/>
    </source>
</evidence>
<dbReference type="Pfam" id="PF00578">
    <property type="entry name" value="AhpC-TSA"/>
    <property type="match status" value="1"/>
</dbReference>
<dbReference type="OrthoDB" id="165617at2157"/>
<dbReference type="RefSeq" id="WP_092698660.1">
    <property type="nucleotide sequence ID" value="NZ_FNFC01000001.1"/>
</dbReference>
<feature type="domain" description="Thioredoxin" evidence="3">
    <location>
        <begin position="2"/>
        <end position="156"/>
    </location>
</feature>
<dbReference type="InterPro" id="IPR000866">
    <property type="entry name" value="AhpC/TSA"/>
</dbReference>
<dbReference type="InterPro" id="IPR036249">
    <property type="entry name" value="Thioredoxin-like_sf"/>
</dbReference>
<dbReference type="EMBL" id="FNFC01000001">
    <property type="protein sequence ID" value="SDJ24140.1"/>
    <property type="molecule type" value="Genomic_DNA"/>
</dbReference>
<dbReference type="PANTHER" id="PTHR43110:SF1">
    <property type="entry name" value="THIOL PEROXIDASE"/>
    <property type="match status" value="1"/>
</dbReference>
<dbReference type="Gene3D" id="3.40.30.10">
    <property type="entry name" value="Glutaredoxin"/>
    <property type="match status" value="1"/>
</dbReference>
<feature type="region of interest" description="Disordered" evidence="2">
    <location>
        <begin position="253"/>
        <end position="451"/>
    </location>
</feature>
<dbReference type="InterPro" id="IPR013766">
    <property type="entry name" value="Thioredoxin_domain"/>
</dbReference>
<gene>
    <name evidence="4" type="ORF">SAMN05216226_101282</name>
</gene>